<evidence type="ECO:0000313" key="2">
    <source>
        <dbReference type="Proteomes" id="UP000887013"/>
    </source>
</evidence>
<accession>A0A8X6P6D5</accession>
<protein>
    <submittedName>
        <fullName evidence="1">Uncharacterized protein</fullName>
    </submittedName>
</protein>
<name>A0A8X6P6D5_NEPPI</name>
<sequence>MWTDVECVIRLEQHSLDVGFTRRPLPDCIASIPYLYSAQHLSGAIRTIKTDLVETRPEITALSPSLMSVGNLFLFVTQRLARNFRMGCVNRCPRDRVVGGQALRASRRRTPLSRD</sequence>
<evidence type="ECO:0000313" key="1">
    <source>
        <dbReference type="EMBL" id="GFT53796.1"/>
    </source>
</evidence>
<keyword evidence="2" id="KW-1185">Reference proteome</keyword>
<gene>
    <name evidence="1" type="ORF">NPIL_578191</name>
</gene>
<dbReference type="EMBL" id="BMAW01017409">
    <property type="protein sequence ID" value="GFT53796.1"/>
    <property type="molecule type" value="Genomic_DNA"/>
</dbReference>
<organism evidence="1 2">
    <name type="scientific">Nephila pilipes</name>
    <name type="common">Giant wood spider</name>
    <name type="synonym">Nephila maculata</name>
    <dbReference type="NCBI Taxonomy" id="299642"/>
    <lineage>
        <taxon>Eukaryota</taxon>
        <taxon>Metazoa</taxon>
        <taxon>Ecdysozoa</taxon>
        <taxon>Arthropoda</taxon>
        <taxon>Chelicerata</taxon>
        <taxon>Arachnida</taxon>
        <taxon>Araneae</taxon>
        <taxon>Araneomorphae</taxon>
        <taxon>Entelegynae</taxon>
        <taxon>Araneoidea</taxon>
        <taxon>Nephilidae</taxon>
        <taxon>Nephila</taxon>
    </lineage>
</organism>
<dbReference type="AlphaFoldDB" id="A0A8X6P6D5"/>
<comment type="caution">
    <text evidence="1">The sequence shown here is derived from an EMBL/GenBank/DDBJ whole genome shotgun (WGS) entry which is preliminary data.</text>
</comment>
<proteinExistence type="predicted"/>
<reference evidence="1" key="1">
    <citation type="submission" date="2020-08" db="EMBL/GenBank/DDBJ databases">
        <title>Multicomponent nature underlies the extraordinary mechanical properties of spider dragline silk.</title>
        <authorList>
            <person name="Kono N."/>
            <person name="Nakamura H."/>
            <person name="Mori M."/>
            <person name="Yoshida Y."/>
            <person name="Ohtoshi R."/>
            <person name="Malay A.D."/>
            <person name="Moran D.A.P."/>
            <person name="Tomita M."/>
            <person name="Numata K."/>
            <person name="Arakawa K."/>
        </authorList>
    </citation>
    <scope>NUCLEOTIDE SEQUENCE</scope>
</reference>
<dbReference type="Proteomes" id="UP000887013">
    <property type="component" value="Unassembled WGS sequence"/>
</dbReference>